<keyword evidence="8" id="KW-1185">Reference proteome</keyword>
<dbReference type="PANTHER" id="PTHR21180:SF9">
    <property type="entry name" value="TYPE II SECRETION SYSTEM PROTEIN K"/>
    <property type="match status" value="1"/>
</dbReference>
<feature type="domain" description="Radical SAM core" evidence="6">
    <location>
        <begin position="50"/>
        <end position="289"/>
    </location>
</feature>
<evidence type="ECO:0000259" key="6">
    <source>
        <dbReference type="PROSITE" id="PS51918"/>
    </source>
</evidence>
<dbReference type="EMBL" id="JAWIIV010000004">
    <property type="protein sequence ID" value="MEC4718902.1"/>
    <property type="molecule type" value="Genomic_DNA"/>
</dbReference>
<sequence>MELTDKLEILADAAKYDASCASSGAPKRSSEGKDGLGATTGMGICHSYTPDGRCVSLLKILLTNFCIYDCQYCVNRRSSNVPRARFSVDEVVKLTTDFYLRNYIDGLFLSSGIIRSADYTMEQLVLIAKKLRNEHQFRGYIHLKTIPDAAPELIAEAGLYADRLSVNIELPTAEGIERLAPEKNVHTIKLAMGSIRRKLDEKEAEPKAPRYAPAGQSTQMIVGADQTDDSTILSTAETLYGSYKLKRVYYSAFSPIPESPSGLPAKPPPLMREHRLYQADFLVRGYGFQAGELLPSAGNLALDIDPKLAWALTHREHFPLDLNNADLGMIMRVPGIGLRNARRLVELRRARRIRYADLARMRCSMEKIKPFIITADYRPQNDTAPSETLRRALADAPQQLGLWPSLQEAA</sequence>
<keyword evidence="4" id="KW-0408">Iron</keyword>
<evidence type="ECO:0000256" key="1">
    <source>
        <dbReference type="ARBA" id="ARBA00001966"/>
    </source>
</evidence>
<evidence type="ECO:0000313" key="8">
    <source>
        <dbReference type="Proteomes" id="UP001352263"/>
    </source>
</evidence>
<protein>
    <submittedName>
        <fullName evidence="7">DNA modification/repair radical SAM protein</fullName>
    </submittedName>
</protein>
<evidence type="ECO:0000256" key="5">
    <source>
        <dbReference type="ARBA" id="ARBA00023014"/>
    </source>
</evidence>
<organism evidence="7 8">
    <name type="scientific">Noviherbaspirillum album</name>
    <dbReference type="NCBI Taxonomy" id="3080276"/>
    <lineage>
        <taxon>Bacteria</taxon>
        <taxon>Pseudomonadati</taxon>
        <taxon>Pseudomonadota</taxon>
        <taxon>Betaproteobacteria</taxon>
        <taxon>Burkholderiales</taxon>
        <taxon>Oxalobacteraceae</taxon>
        <taxon>Noviherbaspirillum</taxon>
    </lineage>
</organism>
<dbReference type="CDD" id="cd01335">
    <property type="entry name" value="Radical_SAM"/>
    <property type="match status" value="1"/>
</dbReference>
<dbReference type="SUPFAM" id="SSF102114">
    <property type="entry name" value="Radical SAM enzymes"/>
    <property type="match status" value="1"/>
</dbReference>
<evidence type="ECO:0000256" key="4">
    <source>
        <dbReference type="ARBA" id="ARBA00023004"/>
    </source>
</evidence>
<dbReference type="Gene3D" id="1.10.150.320">
    <property type="entry name" value="Photosystem II 12 kDa extrinsic protein"/>
    <property type="match status" value="1"/>
</dbReference>
<dbReference type="InterPro" id="IPR051675">
    <property type="entry name" value="Endo/Exo/Phosphatase_dom_1"/>
</dbReference>
<dbReference type="NCBIfam" id="TIGR03916">
    <property type="entry name" value="rSAM_link_UDG"/>
    <property type="match status" value="1"/>
</dbReference>
<comment type="caution">
    <text evidence="7">The sequence shown here is derived from an EMBL/GenBank/DDBJ whole genome shotgun (WGS) entry which is preliminary data.</text>
</comment>
<evidence type="ECO:0000256" key="3">
    <source>
        <dbReference type="ARBA" id="ARBA00022723"/>
    </source>
</evidence>
<comment type="cofactor">
    <cofactor evidence="1">
        <name>[4Fe-4S] cluster</name>
        <dbReference type="ChEBI" id="CHEBI:49883"/>
    </cofactor>
</comment>
<dbReference type="PROSITE" id="PS51918">
    <property type="entry name" value="RADICAL_SAM"/>
    <property type="match status" value="1"/>
</dbReference>
<keyword evidence="5" id="KW-0411">Iron-sulfur</keyword>
<accession>A0ABU6J6I8</accession>
<gene>
    <name evidence="7" type="ORF">RY831_07075</name>
</gene>
<dbReference type="Pfam" id="PF04055">
    <property type="entry name" value="Radical_SAM"/>
    <property type="match status" value="1"/>
</dbReference>
<dbReference type="Proteomes" id="UP001352263">
    <property type="component" value="Unassembled WGS sequence"/>
</dbReference>
<proteinExistence type="predicted"/>
<name>A0ABU6J6I8_9BURK</name>
<dbReference type="PANTHER" id="PTHR21180">
    <property type="entry name" value="ENDONUCLEASE/EXONUCLEASE/PHOSPHATASE FAMILY DOMAIN-CONTAINING PROTEIN 1"/>
    <property type="match status" value="1"/>
</dbReference>
<dbReference type="RefSeq" id="WP_326505620.1">
    <property type="nucleotide sequence ID" value="NZ_JAWIIV010000004.1"/>
</dbReference>
<evidence type="ECO:0000256" key="2">
    <source>
        <dbReference type="ARBA" id="ARBA00022691"/>
    </source>
</evidence>
<dbReference type="SUPFAM" id="SSF47781">
    <property type="entry name" value="RuvA domain 2-like"/>
    <property type="match status" value="1"/>
</dbReference>
<dbReference type="InterPro" id="IPR013785">
    <property type="entry name" value="Aldolase_TIM"/>
</dbReference>
<dbReference type="InterPro" id="IPR007197">
    <property type="entry name" value="rSAM"/>
</dbReference>
<dbReference type="InterPro" id="IPR058240">
    <property type="entry name" value="rSAM_sf"/>
</dbReference>
<keyword evidence="2" id="KW-0949">S-adenosyl-L-methionine</keyword>
<dbReference type="SFLD" id="SFLDG01102">
    <property type="entry name" value="Uncharacterised_Radical_SAM_Su"/>
    <property type="match status" value="1"/>
</dbReference>
<dbReference type="SFLD" id="SFLDS00029">
    <property type="entry name" value="Radical_SAM"/>
    <property type="match status" value="1"/>
</dbReference>
<reference evidence="7 8" key="1">
    <citation type="submission" date="2023-10" db="EMBL/GenBank/DDBJ databases">
        <title>Noviherbaspirillum sp. CPCC 100848 genome assembly.</title>
        <authorList>
            <person name="Li X.Y."/>
            <person name="Fang X.M."/>
        </authorList>
    </citation>
    <scope>NUCLEOTIDE SEQUENCE [LARGE SCALE GENOMIC DNA]</scope>
    <source>
        <strain evidence="7 8">CPCC 100848</strain>
    </source>
</reference>
<evidence type="ECO:0000313" key="7">
    <source>
        <dbReference type="EMBL" id="MEC4718902.1"/>
    </source>
</evidence>
<dbReference type="InterPro" id="IPR023874">
    <property type="entry name" value="DNA_rSAM_put"/>
</dbReference>
<keyword evidence="3" id="KW-0479">Metal-binding</keyword>
<dbReference type="Gene3D" id="3.20.20.70">
    <property type="entry name" value="Aldolase class I"/>
    <property type="match status" value="1"/>
</dbReference>
<dbReference type="InterPro" id="IPR010994">
    <property type="entry name" value="RuvA_2-like"/>
</dbReference>